<keyword evidence="4 7" id="KW-1133">Transmembrane helix</keyword>
<evidence type="ECO:0000256" key="3">
    <source>
        <dbReference type="ARBA" id="ARBA00022692"/>
    </source>
</evidence>
<feature type="transmembrane region" description="Helical" evidence="7">
    <location>
        <begin position="361"/>
        <end position="378"/>
    </location>
</feature>
<feature type="transmembrane region" description="Helical" evidence="7">
    <location>
        <begin position="44"/>
        <end position="63"/>
    </location>
</feature>
<proteinExistence type="predicted"/>
<evidence type="ECO:0000256" key="6">
    <source>
        <dbReference type="SAM" id="MobiDB-lite"/>
    </source>
</evidence>
<dbReference type="InterPro" id="IPR050833">
    <property type="entry name" value="Poly_Biosynth_Transport"/>
</dbReference>
<feature type="transmembrane region" description="Helical" evidence="7">
    <location>
        <begin position="252"/>
        <end position="271"/>
    </location>
</feature>
<dbReference type="Proteomes" id="UP000008366">
    <property type="component" value="Unassembled WGS sequence"/>
</dbReference>
<evidence type="ECO:0000256" key="2">
    <source>
        <dbReference type="ARBA" id="ARBA00022475"/>
    </source>
</evidence>
<evidence type="ECO:0000256" key="1">
    <source>
        <dbReference type="ARBA" id="ARBA00004651"/>
    </source>
</evidence>
<reference evidence="8 9" key="1">
    <citation type="submission" date="2012-08" db="EMBL/GenBank/DDBJ databases">
        <title>Whole genome shotgun sequence of Kineosphaera limosa NBRC 100340.</title>
        <authorList>
            <person name="Yoshida I."/>
            <person name="Isaki S."/>
            <person name="Hosoyama A."/>
            <person name="Tsuchikane K."/>
            <person name="Katsumata H."/>
            <person name="Ando Y."/>
            <person name="Ohji S."/>
            <person name="Hamada M."/>
            <person name="Tamura T."/>
            <person name="Yamazoe A."/>
            <person name="Yamazaki S."/>
            <person name="Fujita N."/>
        </authorList>
    </citation>
    <scope>NUCLEOTIDE SEQUENCE [LARGE SCALE GENOMIC DNA]</scope>
    <source>
        <strain evidence="8 9">NBRC 100340</strain>
    </source>
</reference>
<gene>
    <name evidence="8" type="ORF">KILIM_017_00650</name>
</gene>
<dbReference type="PANTHER" id="PTHR30250">
    <property type="entry name" value="PST FAMILY PREDICTED COLANIC ACID TRANSPORTER"/>
    <property type="match status" value="1"/>
</dbReference>
<organism evidence="8 9">
    <name type="scientific">Kineosphaera limosa NBRC 100340</name>
    <dbReference type="NCBI Taxonomy" id="1184609"/>
    <lineage>
        <taxon>Bacteria</taxon>
        <taxon>Bacillati</taxon>
        <taxon>Actinomycetota</taxon>
        <taxon>Actinomycetes</taxon>
        <taxon>Micrococcales</taxon>
        <taxon>Dermatophilaceae</taxon>
        <taxon>Kineosphaera</taxon>
    </lineage>
</organism>
<feature type="compositionally biased region" description="Acidic residues" evidence="6">
    <location>
        <begin position="451"/>
        <end position="462"/>
    </location>
</feature>
<accession>K6W7Q2</accession>
<comment type="caution">
    <text evidence="8">The sequence shown here is derived from an EMBL/GenBank/DDBJ whole genome shotgun (WGS) entry which is preliminary data.</text>
</comment>
<dbReference type="GO" id="GO:0005886">
    <property type="term" value="C:plasma membrane"/>
    <property type="evidence" value="ECO:0007669"/>
    <property type="project" value="UniProtKB-SubCell"/>
</dbReference>
<feature type="transmembrane region" description="Helical" evidence="7">
    <location>
        <begin position="215"/>
        <end position="240"/>
    </location>
</feature>
<feature type="transmembrane region" description="Helical" evidence="7">
    <location>
        <begin position="12"/>
        <end position="32"/>
    </location>
</feature>
<dbReference type="AlphaFoldDB" id="K6W7Q2"/>
<keyword evidence="9" id="KW-1185">Reference proteome</keyword>
<feature type="transmembrane region" description="Helical" evidence="7">
    <location>
        <begin position="327"/>
        <end position="349"/>
    </location>
</feature>
<sequence length="469" mass="48981">MASLAGLAKRAGWNVVDQALSALGNMLLMIVVAREVNNADVFGAFAVGFLVYGVAVAVGKAVVGQPLTILHSADSPSEFRSAVAKGQGVTIWIGLAFGIVCALVGVLLSGAVAHVLYAVAVCLPLLMVQDNQRMAFFAKGRSDHATLIDFVKVVAQFGLLYVLLWAGVNEVGLLTLSWGVAAILSSLVGMWLLGSGPQLFGAWAWVARQRQLTKYLLAEYSLGLGAAQLGSMLVPVLGTARDAGAIRGGQTLLGPLNVLWTAALAFAVPEISRRRRMAPHTRLKAMGLVSGAMTVTAICYVTVLLLIPDWLGVELFADSWDGAQAVLVPLGINSIASALGSGPGAMMLGMGLAKKTYRLNLVKAPILLGLLVPGTLLYGATGAAWAMAISEAVLLPFWTYTAVRGARGFYNHEIEHLNPDLPHGESEAVAEPNPADGPAADSADPSAGPLPDDDSPGDDPPPEPESPRR</sequence>
<dbReference type="eggNOG" id="COG2244">
    <property type="taxonomic scope" value="Bacteria"/>
</dbReference>
<dbReference type="EMBL" id="BAHD01000017">
    <property type="protein sequence ID" value="GAB95220.1"/>
    <property type="molecule type" value="Genomic_DNA"/>
</dbReference>
<evidence type="ECO:0000256" key="7">
    <source>
        <dbReference type="SAM" id="Phobius"/>
    </source>
</evidence>
<evidence type="ECO:0000313" key="8">
    <source>
        <dbReference type="EMBL" id="GAB95220.1"/>
    </source>
</evidence>
<comment type="subcellular location">
    <subcellularLocation>
        <location evidence="1">Cell membrane</location>
        <topology evidence="1">Multi-pass membrane protein</topology>
    </subcellularLocation>
</comment>
<protein>
    <recommendedName>
        <fullName evidence="10">Polysaccharide biosynthesis protein C-terminal domain-containing protein</fullName>
    </recommendedName>
</protein>
<feature type="region of interest" description="Disordered" evidence="6">
    <location>
        <begin position="418"/>
        <end position="469"/>
    </location>
</feature>
<dbReference type="OrthoDB" id="3701119at2"/>
<feature type="transmembrane region" description="Helical" evidence="7">
    <location>
        <begin position="174"/>
        <end position="194"/>
    </location>
</feature>
<evidence type="ECO:0000313" key="9">
    <source>
        <dbReference type="Proteomes" id="UP000008366"/>
    </source>
</evidence>
<dbReference type="CDD" id="cd13126">
    <property type="entry name" value="MATE_like_11"/>
    <property type="match status" value="1"/>
</dbReference>
<feature type="compositionally biased region" description="Low complexity" evidence="6">
    <location>
        <begin position="434"/>
        <end position="450"/>
    </location>
</feature>
<keyword evidence="2" id="KW-1003">Cell membrane</keyword>
<dbReference type="PANTHER" id="PTHR30250:SF26">
    <property type="entry name" value="PSMA PROTEIN"/>
    <property type="match status" value="1"/>
</dbReference>
<dbReference type="RefSeq" id="WP_006591752.1">
    <property type="nucleotide sequence ID" value="NZ_BAHD01000017.1"/>
</dbReference>
<feature type="transmembrane region" description="Helical" evidence="7">
    <location>
        <begin position="84"/>
        <end position="105"/>
    </location>
</feature>
<evidence type="ECO:0000256" key="4">
    <source>
        <dbReference type="ARBA" id="ARBA00022989"/>
    </source>
</evidence>
<keyword evidence="3 7" id="KW-0812">Transmembrane</keyword>
<feature type="transmembrane region" description="Helical" evidence="7">
    <location>
        <begin position="149"/>
        <end position="168"/>
    </location>
</feature>
<keyword evidence="5 7" id="KW-0472">Membrane</keyword>
<dbReference type="STRING" id="1184609.KILIM_017_00650"/>
<evidence type="ECO:0000256" key="5">
    <source>
        <dbReference type="ARBA" id="ARBA00023136"/>
    </source>
</evidence>
<feature type="transmembrane region" description="Helical" evidence="7">
    <location>
        <begin position="283"/>
        <end position="307"/>
    </location>
</feature>
<evidence type="ECO:0008006" key="10">
    <source>
        <dbReference type="Google" id="ProtNLM"/>
    </source>
</evidence>
<name>K6W7Q2_9MICO</name>